<dbReference type="STRING" id="411483.FAEPRAA2165_00039"/>
<evidence type="ECO:0000313" key="2">
    <source>
        <dbReference type="Proteomes" id="UP000004619"/>
    </source>
</evidence>
<keyword evidence="2" id="KW-1185">Reference proteome</keyword>
<sequence length="71" mass="7812">MTFTDIRRIFIMMNKNTAILDNTMMDAYLTVTEGVSDNCGIGLAFASLLESAKKNFVNQSNRRAVNASFAG</sequence>
<gene>
    <name evidence="1" type="ORF">FAEPRAA2165_00039</name>
</gene>
<accession>C7H1A1</accession>
<evidence type="ECO:0000313" key="1">
    <source>
        <dbReference type="EMBL" id="EEU98111.1"/>
    </source>
</evidence>
<dbReference type="EMBL" id="ACOP02000003">
    <property type="protein sequence ID" value="EEU98111.1"/>
    <property type="molecule type" value="Genomic_DNA"/>
</dbReference>
<dbReference type="PATRIC" id="fig|411483.3.peg.55"/>
<dbReference type="HOGENOM" id="CLU_2734048_0_0_9"/>
<comment type="caution">
    <text evidence="1">The sequence shown here is derived from an EMBL/GenBank/DDBJ whole genome shotgun (WGS) entry which is preliminary data.</text>
</comment>
<dbReference type="Proteomes" id="UP000004619">
    <property type="component" value="Unassembled WGS sequence"/>
</dbReference>
<organism evidence="1 2">
    <name type="scientific">Faecalibacterium duncaniae (strain DSM 17677 / JCM 31915 / A2-165)</name>
    <name type="common">Faecalibacterium prausnitzii</name>
    <dbReference type="NCBI Taxonomy" id="411483"/>
    <lineage>
        <taxon>Bacteria</taxon>
        <taxon>Bacillati</taxon>
        <taxon>Bacillota</taxon>
        <taxon>Clostridia</taxon>
        <taxon>Eubacteriales</taxon>
        <taxon>Oscillospiraceae</taxon>
        <taxon>Faecalibacterium</taxon>
    </lineage>
</organism>
<protein>
    <submittedName>
        <fullName evidence="1">Uncharacterized protein</fullName>
    </submittedName>
</protein>
<reference evidence="1" key="1">
    <citation type="submission" date="2009-08" db="EMBL/GenBank/DDBJ databases">
        <authorList>
            <person name="Weinstock G."/>
            <person name="Sodergren E."/>
            <person name="Clifton S."/>
            <person name="Fulton L."/>
            <person name="Fulton B."/>
            <person name="Courtney L."/>
            <person name="Fronick C."/>
            <person name="Harrison M."/>
            <person name="Strong C."/>
            <person name="Farmer C."/>
            <person name="Delahaunty K."/>
            <person name="Markovic C."/>
            <person name="Hall O."/>
            <person name="Minx P."/>
            <person name="Tomlinson C."/>
            <person name="Mitreva M."/>
            <person name="Nelson J."/>
            <person name="Hou S."/>
            <person name="Wollam A."/>
            <person name="Pepin K.H."/>
            <person name="Johnson M."/>
            <person name="Bhonagiri V."/>
            <person name="Nash W.E."/>
            <person name="Warren W."/>
            <person name="Chinwalla A."/>
            <person name="Mardis E.R."/>
            <person name="Wilson R.K."/>
        </authorList>
    </citation>
    <scope>NUCLEOTIDE SEQUENCE [LARGE SCALE GENOMIC DNA]</scope>
    <source>
        <strain evidence="1">A2-165</strain>
    </source>
</reference>
<name>C7H1A1_FAED2</name>
<dbReference type="AlphaFoldDB" id="C7H1A1"/>
<proteinExistence type="predicted"/>